<name>A0A815JC51_9BILA</name>
<dbReference type="AlphaFoldDB" id="A0A815JC51"/>
<dbReference type="EMBL" id="CAJOBA010050170">
    <property type="protein sequence ID" value="CAF4231503.1"/>
    <property type="molecule type" value="Genomic_DNA"/>
</dbReference>
<dbReference type="EMBL" id="CAJNOK010028381">
    <property type="protein sequence ID" value="CAF1433880.1"/>
    <property type="molecule type" value="Genomic_DNA"/>
</dbReference>
<reference evidence="1" key="1">
    <citation type="submission" date="2021-02" db="EMBL/GenBank/DDBJ databases">
        <authorList>
            <person name="Nowell W R."/>
        </authorList>
    </citation>
    <scope>NUCLEOTIDE SEQUENCE</scope>
</reference>
<dbReference type="Proteomes" id="UP000677228">
    <property type="component" value="Unassembled WGS sequence"/>
</dbReference>
<protein>
    <submittedName>
        <fullName evidence="1">Uncharacterized protein</fullName>
    </submittedName>
</protein>
<sequence length="103" mass="11873">MHIISKTDVPEELSKTLLPPQPVVNRITAFATTAAQHDEVDPSVDYLADRKVIPSTTKHMAYQWPPIILQIIRARYPDNVKNYDYYNAQPIKLTLDDLIELFH</sequence>
<evidence type="ECO:0000313" key="1">
    <source>
        <dbReference type="EMBL" id="CAF1380097.1"/>
    </source>
</evidence>
<evidence type="ECO:0000313" key="3">
    <source>
        <dbReference type="EMBL" id="CAF4231503.1"/>
    </source>
</evidence>
<proteinExistence type="predicted"/>
<comment type="caution">
    <text evidence="1">The sequence shown here is derived from an EMBL/GenBank/DDBJ whole genome shotgun (WGS) entry which is preliminary data.</text>
</comment>
<organism evidence="1 5">
    <name type="scientific">Didymodactylos carnosus</name>
    <dbReference type="NCBI Taxonomy" id="1234261"/>
    <lineage>
        <taxon>Eukaryota</taxon>
        <taxon>Metazoa</taxon>
        <taxon>Spiralia</taxon>
        <taxon>Gnathifera</taxon>
        <taxon>Rotifera</taxon>
        <taxon>Eurotatoria</taxon>
        <taxon>Bdelloidea</taxon>
        <taxon>Philodinida</taxon>
        <taxon>Philodinidae</taxon>
        <taxon>Didymodactylos</taxon>
    </lineage>
</organism>
<gene>
    <name evidence="1" type="ORF">GPM918_LOCUS32285</name>
    <name evidence="2" type="ORF">OVA965_LOCUS34160</name>
    <name evidence="4" type="ORF">SRO942_LOCUS32950</name>
    <name evidence="3" type="ORF">TMI583_LOCUS35072</name>
</gene>
<dbReference type="Proteomes" id="UP000681722">
    <property type="component" value="Unassembled WGS sequence"/>
</dbReference>
<evidence type="ECO:0000313" key="5">
    <source>
        <dbReference type="Proteomes" id="UP000663829"/>
    </source>
</evidence>
<dbReference type="EMBL" id="CAJNOQ010016392">
    <property type="protein sequence ID" value="CAF1380097.1"/>
    <property type="molecule type" value="Genomic_DNA"/>
</dbReference>
<dbReference type="Proteomes" id="UP000663829">
    <property type="component" value="Unassembled WGS sequence"/>
</dbReference>
<dbReference type="EMBL" id="CAJOBC010080895">
    <property type="protein sequence ID" value="CAF4274035.1"/>
    <property type="molecule type" value="Genomic_DNA"/>
</dbReference>
<evidence type="ECO:0000313" key="4">
    <source>
        <dbReference type="EMBL" id="CAF4274035.1"/>
    </source>
</evidence>
<evidence type="ECO:0000313" key="2">
    <source>
        <dbReference type="EMBL" id="CAF1433880.1"/>
    </source>
</evidence>
<dbReference type="Proteomes" id="UP000682733">
    <property type="component" value="Unassembled WGS sequence"/>
</dbReference>
<accession>A0A815JC51</accession>
<keyword evidence="5" id="KW-1185">Reference proteome</keyword>